<evidence type="ECO:0000313" key="9">
    <source>
        <dbReference type="EMBL" id="CAH0395770.1"/>
    </source>
</evidence>
<feature type="transmembrane region" description="Helical" evidence="8">
    <location>
        <begin position="446"/>
        <end position="469"/>
    </location>
</feature>
<reference evidence="9" key="1">
    <citation type="submission" date="2021-12" db="EMBL/GenBank/DDBJ databases">
        <authorList>
            <person name="King R."/>
        </authorList>
    </citation>
    <scope>NUCLEOTIDE SEQUENCE</scope>
</reference>
<dbReference type="PRINTS" id="PR01130">
    <property type="entry name" value="DERENTRNSPRT"/>
</dbReference>
<sequence>MDPNPEIMTQPADDSSIDGMMVPQNTPPVDSSDRKNLQIFPKDRWNFVLITFYLLGIGILLPWFFFLTAYTYWMYKFRLLPQNDTLLHDILGDDDDISDLQTVFMGYLSLVATMSSTVTLCIYPFVGRKFSLSSKMYFSLFNMFLLFVITTALVKVDTDHWQDNFFYLTLGTIMLLNFSSAILQVTIFSVASLFPPRYISAIITGLAIGGVFAAIAQIVSLWVGASATGSAFVYFIIADVFIALSFICFLITQRTKFFKFYQSQSNSAPGGSIQYEQLPSLSNTGSLVIRRVDYTVIMKKIWICAFSVWMCFFVSISLFPSVTVTVQPVSERGNVWTDTYFQPVITYLLYSSCDCLGRMLAGIIHYPTKSDWKVGTFALLRTVFIPLFMFCNAQPKTGRQHLPVLIASDVWYSAITVLFGLSNGYLANIVMIIVSKTVDPHEQEVASSFMTAFLGTGLSMGSGLGLLWVRLL</sequence>
<evidence type="ECO:0000256" key="4">
    <source>
        <dbReference type="ARBA" id="ARBA00022692"/>
    </source>
</evidence>
<evidence type="ECO:0000256" key="7">
    <source>
        <dbReference type="SAM" id="MobiDB-lite"/>
    </source>
</evidence>
<dbReference type="EMBL" id="OU963870">
    <property type="protein sequence ID" value="CAH0395770.1"/>
    <property type="molecule type" value="Genomic_DNA"/>
</dbReference>
<feature type="transmembrane region" description="Helical" evidence="8">
    <location>
        <begin position="45"/>
        <end position="73"/>
    </location>
</feature>
<organism evidence="9 10">
    <name type="scientific">Bemisia tabaci</name>
    <name type="common">Sweetpotato whitefly</name>
    <name type="synonym">Aleurodes tabaci</name>
    <dbReference type="NCBI Taxonomy" id="7038"/>
    <lineage>
        <taxon>Eukaryota</taxon>
        <taxon>Metazoa</taxon>
        <taxon>Ecdysozoa</taxon>
        <taxon>Arthropoda</taxon>
        <taxon>Hexapoda</taxon>
        <taxon>Insecta</taxon>
        <taxon>Pterygota</taxon>
        <taxon>Neoptera</taxon>
        <taxon>Paraneoptera</taxon>
        <taxon>Hemiptera</taxon>
        <taxon>Sternorrhyncha</taxon>
        <taxon>Aleyrodoidea</taxon>
        <taxon>Aleyrodidae</taxon>
        <taxon>Aleyrodinae</taxon>
        <taxon>Bemisia</taxon>
    </lineage>
</organism>
<feature type="transmembrane region" description="Helical" evidence="8">
    <location>
        <begin position="198"/>
        <end position="225"/>
    </location>
</feature>
<evidence type="ECO:0000256" key="1">
    <source>
        <dbReference type="ARBA" id="ARBA00004141"/>
    </source>
</evidence>
<gene>
    <name evidence="9" type="ORF">BEMITA_LOCUS13915</name>
</gene>
<feature type="transmembrane region" description="Helical" evidence="8">
    <location>
        <begin position="372"/>
        <end position="390"/>
    </location>
</feature>
<keyword evidence="5 8" id="KW-1133">Transmembrane helix</keyword>
<protein>
    <recommendedName>
        <fullName evidence="11">Equilibrative nucleoside transporter</fullName>
    </recommendedName>
</protein>
<dbReference type="GO" id="GO:0005337">
    <property type="term" value="F:nucleoside transmembrane transporter activity"/>
    <property type="evidence" value="ECO:0007669"/>
    <property type="project" value="InterPro"/>
</dbReference>
<evidence type="ECO:0000256" key="3">
    <source>
        <dbReference type="ARBA" id="ARBA00022448"/>
    </source>
</evidence>
<accession>A0A9P0F7X2</accession>
<comment type="similarity">
    <text evidence="2">Belongs to the SLC29A/ENT transporter (TC 2.A.57) family.</text>
</comment>
<evidence type="ECO:0000313" key="10">
    <source>
        <dbReference type="Proteomes" id="UP001152759"/>
    </source>
</evidence>
<dbReference type="AlphaFoldDB" id="A0A9P0F7X2"/>
<keyword evidence="4 8" id="KW-0812">Transmembrane</keyword>
<evidence type="ECO:0000256" key="6">
    <source>
        <dbReference type="ARBA" id="ARBA00023136"/>
    </source>
</evidence>
<dbReference type="GO" id="GO:0005886">
    <property type="term" value="C:plasma membrane"/>
    <property type="evidence" value="ECO:0007669"/>
    <property type="project" value="TreeGrafter"/>
</dbReference>
<dbReference type="PANTHER" id="PTHR10332:SF88">
    <property type="entry name" value="EQUILIBRATIVE NUCLEOSIDE TRANSPORTER 1, ISOFORM A"/>
    <property type="match status" value="1"/>
</dbReference>
<keyword evidence="10" id="KW-1185">Reference proteome</keyword>
<dbReference type="KEGG" id="btab:109034703"/>
<dbReference type="SUPFAM" id="SSF103473">
    <property type="entry name" value="MFS general substrate transporter"/>
    <property type="match status" value="1"/>
</dbReference>
<evidence type="ECO:0000256" key="8">
    <source>
        <dbReference type="SAM" id="Phobius"/>
    </source>
</evidence>
<keyword evidence="6 8" id="KW-0472">Membrane</keyword>
<feature type="transmembrane region" description="Helical" evidence="8">
    <location>
        <begin position="301"/>
        <end position="320"/>
    </location>
</feature>
<feature type="transmembrane region" description="Helical" evidence="8">
    <location>
        <begin position="410"/>
        <end position="434"/>
    </location>
</feature>
<feature type="region of interest" description="Disordered" evidence="7">
    <location>
        <begin position="1"/>
        <end position="33"/>
    </location>
</feature>
<evidence type="ECO:0000256" key="5">
    <source>
        <dbReference type="ARBA" id="ARBA00022989"/>
    </source>
</evidence>
<feature type="transmembrane region" description="Helical" evidence="8">
    <location>
        <begin position="137"/>
        <end position="154"/>
    </location>
</feature>
<dbReference type="Proteomes" id="UP001152759">
    <property type="component" value="Chromosome 9"/>
</dbReference>
<dbReference type="PANTHER" id="PTHR10332">
    <property type="entry name" value="EQUILIBRATIVE NUCLEOSIDE TRANSPORTER"/>
    <property type="match status" value="1"/>
</dbReference>
<comment type="subcellular location">
    <subcellularLocation>
        <location evidence="1">Membrane</location>
        <topology evidence="1">Multi-pass membrane protein</topology>
    </subcellularLocation>
</comment>
<feature type="transmembrane region" description="Helical" evidence="8">
    <location>
        <begin position="104"/>
        <end position="125"/>
    </location>
</feature>
<keyword evidence="3" id="KW-0813">Transport</keyword>
<feature type="transmembrane region" description="Helical" evidence="8">
    <location>
        <begin position="166"/>
        <end position="191"/>
    </location>
</feature>
<name>A0A9P0F7X2_BEMTA</name>
<dbReference type="InterPro" id="IPR036259">
    <property type="entry name" value="MFS_trans_sf"/>
</dbReference>
<feature type="transmembrane region" description="Helical" evidence="8">
    <location>
        <begin position="231"/>
        <end position="252"/>
    </location>
</feature>
<proteinExistence type="inferred from homology"/>
<evidence type="ECO:0008006" key="11">
    <source>
        <dbReference type="Google" id="ProtNLM"/>
    </source>
</evidence>
<evidence type="ECO:0000256" key="2">
    <source>
        <dbReference type="ARBA" id="ARBA00007965"/>
    </source>
</evidence>
<dbReference type="PIRSF" id="PIRSF016379">
    <property type="entry name" value="ENT"/>
    <property type="match status" value="1"/>
</dbReference>
<dbReference type="InterPro" id="IPR002259">
    <property type="entry name" value="Eqnu_transpt"/>
</dbReference>
<dbReference type="Pfam" id="PF01733">
    <property type="entry name" value="Nucleoside_tran"/>
    <property type="match status" value="1"/>
</dbReference>